<evidence type="ECO:0000313" key="4">
    <source>
        <dbReference type="EMBL" id="ARN78587.1"/>
    </source>
</evidence>
<dbReference type="Gene3D" id="3.40.1440.10">
    <property type="entry name" value="GIY-YIG endonuclease"/>
    <property type="match status" value="1"/>
</dbReference>
<dbReference type="RefSeq" id="WP_085767392.1">
    <property type="nucleotide sequence ID" value="NZ_CP019344.1"/>
</dbReference>
<dbReference type="EMBL" id="CP019344">
    <property type="protein sequence ID" value="ARN78586.1"/>
    <property type="molecule type" value="Genomic_DNA"/>
</dbReference>
<keyword evidence="5" id="KW-1185">Reference proteome</keyword>
<dbReference type="InterPro" id="IPR035901">
    <property type="entry name" value="GIY-YIG_endonuc_sf"/>
</dbReference>
<protein>
    <submittedName>
        <fullName evidence="3">Excinuclease ABC subunit C</fullName>
    </submittedName>
</protein>
<dbReference type="InterPro" id="IPR000305">
    <property type="entry name" value="GIY-YIG_endonuc"/>
</dbReference>
<dbReference type="SMART" id="SM00465">
    <property type="entry name" value="GIYc"/>
    <property type="match status" value="1"/>
</dbReference>
<dbReference type="Proteomes" id="UP000193431">
    <property type="component" value="Chromosome"/>
</dbReference>
<dbReference type="InterPro" id="IPR050190">
    <property type="entry name" value="UPF0213_domain"/>
</dbReference>
<dbReference type="OrthoDB" id="9807770at2"/>
<dbReference type="Pfam" id="PF01541">
    <property type="entry name" value="GIY-YIG"/>
    <property type="match status" value="1"/>
</dbReference>
<dbReference type="PROSITE" id="PS50164">
    <property type="entry name" value="GIY_YIG"/>
    <property type="match status" value="1"/>
</dbReference>
<dbReference type="AlphaFoldDB" id="A0A1W6MM48"/>
<dbReference type="PANTHER" id="PTHR34477:SF5">
    <property type="entry name" value="BSL5627 PROTEIN"/>
    <property type="match status" value="1"/>
</dbReference>
<reference evidence="3 5" key="1">
    <citation type="submission" date="2016-11" db="EMBL/GenBank/DDBJ databases">
        <title>Trade-off between light-utilization and light-protection in marine flavobacteria.</title>
        <authorList>
            <person name="Kumagai Y."/>
        </authorList>
    </citation>
    <scope>NUCLEOTIDE SEQUENCE [LARGE SCALE GENOMIC DNA]</scope>
    <source>
        <strain evidence="3 5">JCM 13191</strain>
    </source>
</reference>
<dbReference type="EMBL" id="CP019344">
    <property type="protein sequence ID" value="ARN78587.1"/>
    <property type="molecule type" value="Genomic_DNA"/>
</dbReference>
<gene>
    <name evidence="3" type="ORF">BST97_11640</name>
    <name evidence="4" type="ORF">BST97_11645</name>
</gene>
<feature type="domain" description="GIY-YIG" evidence="2">
    <location>
        <begin position="7"/>
        <end position="83"/>
    </location>
</feature>
<sequence length="109" mass="12992">MPKRSFHNYSVYIMTNKPNGVIYIGVTGGLEDRVARHKLGIGSRFTSKYNCNKLVYFEDFQYINDAINREKQLKNWRRSWKIDLIEKDNPEWKDLSNGWALDLNIENYK</sequence>
<evidence type="ECO:0000256" key="1">
    <source>
        <dbReference type="ARBA" id="ARBA00007435"/>
    </source>
</evidence>
<dbReference type="SUPFAM" id="SSF82771">
    <property type="entry name" value="GIY-YIG endonuclease"/>
    <property type="match status" value="1"/>
</dbReference>
<evidence type="ECO:0000313" key="3">
    <source>
        <dbReference type="EMBL" id="ARN78586.1"/>
    </source>
</evidence>
<dbReference type="CDD" id="cd10448">
    <property type="entry name" value="GIY-YIG_unchar_3"/>
    <property type="match status" value="1"/>
</dbReference>
<proteinExistence type="inferred from homology"/>
<evidence type="ECO:0000313" key="5">
    <source>
        <dbReference type="Proteomes" id="UP000193431"/>
    </source>
</evidence>
<evidence type="ECO:0000259" key="2">
    <source>
        <dbReference type="PROSITE" id="PS50164"/>
    </source>
</evidence>
<organism evidence="3 5">
    <name type="scientific">Nonlabens spongiae</name>
    <dbReference type="NCBI Taxonomy" id="331648"/>
    <lineage>
        <taxon>Bacteria</taxon>
        <taxon>Pseudomonadati</taxon>
        <taxon>Bacteroidota</taxon>
        <taxon>Flavobacteriia</taxon>
        <taxon>Flavobacteriales</taxon>
        <taxon>Flavobacteriaceae</taxon>
        <taxon>Nonlabens</taxon>
    </lineage>
</organism>
<dbReference type="PANTHER" id="PTHR34477">
    <property type="entry name" value="UPF0213 PROTEIN YHBQ"/>
    <property type="match status" value="1"/>
</dbReference>
<accession>A0A1W6MM48</accession>
<name>A0A1W6MM48_9FLAO</name>
<comment type="similarity">
    <text evidence="1">Belongs to the UPF0213 family.</text>
</comment>